<name>A0AA39W883_ACESA</name>
<dbReference type="CDD" id="cd00371">
    <property type="entry name" value="HMA"/>
    <property type="match status" value="1"/>
</dbReference>
<gene>
    <name evidence="2" type="ORF">LWI29_001274</name>
</gene>
<evidence type="ECO:0000313" key="3">
    <source>
        <dbReference type="Proteomes" id="UP001168877"/>
    </source>
</evidence>
<dbReference type="Pfam" id="PF00403">
    <property type="entry name" value="HMA"/>
    <property type="match status" value="1"/>
</dbReference>
<dbReference type="FunFam" id="3.30.70.100:FF:000042">
    <property type="entry name" value="Copper chaperone for superoxide dismutase"/>
    <property type="match status" value="1"/>
</dbReference>
<keyword evidence="3" id="KW-1185">Reference proteome</keyword>
<evidence type="ECO:0000313" key="2">
    <source>
        <dbReference type="EMBL" id="KAK0606595.1"/>
    </source>
</evidence>
<dbReference type="Proteomes" id="UP001168877">
    <property type="component" value="Unassembled WGS sequence"/>
</dbReference>
<feature type="domain" description="HMA" evidence="1">
    <location>
        <begin position="110"/>
        <end position="173"/>
    </location>
</feature>
<reference evidence="2" key="1">
    <citation type="journal article" date="2022" name="Plant J.">
        <title>Strategies of tolerance reflected in two North American maple genomes.</title>
        <authorList>
            <person name="McEvoy S.L."/>
            <person name="Sezen U.U."/>
            <person name="Trouern-Trend A."/>
            <person name="McMahon S.M."/>
            <person name="Schaberg P.G."/>
            <person name="Yang J."/>
            <person name="Wegrzyn J.L."/>
            <person name="Swenson N.G."/>
        </authorList>
    </citation>
    <scope>NUCLEOTIDE SEQUENCE</scope>
    <source>
        <strain evidence="2">NS2018</strain>
    </source>
</reference>
<protein>
    <recommendedName>
        <fullName evidence="1">HMA domain-containing protein</fullName>
    </recommendedName>
</protein>
<proteinExistence type="predicted"/>
<dbReference type="Gene3D" id="3.30.70.100">
    <property type="match status" value="1"/>
</dbReference>
<dbReference type="PROSITE" id="PS50846">
    <property type="entry name" value="HMA_2"/>
    <property type="match status" value="1"/>
</dbReference>
<accession>A0AA39W883</accession>
<dbReference type="EMBL" id="JAUESC010000001">
    <property type="protein sequence ID" value="KAK0606595.1"/>
    <property type="molecule type" value="Genomic_DNA"/>
</dbReference>
<dbReference type="AlphaFoldDB" id="A0AA39W883"/>
<evidence type="ECO:0000259" key="1">
    <source>
        <dbReference type="PROSITE" id="PS50846"/>
    </source>
</evidence>
<dbReference type="GO" id="GO:0046872">
    <property type="term" value="F:metal ion binding"/>
    <property type="evidence" value="ECO:0007669"/>
    <property type="project" value="InterPro"/>
</dbReference>
<dbReference type="SUPFAM" id="SSF55008">
    <property type="entry name" value="HMA, heavy metal-associated domain"/>
    <property type="match status" value="1"/>
</dbReference>
<sequence>MTRNTVTAYPKPLICSQHVAREGKEVSGHSSSDYNYYNSRSCLCLFFSIFYSSSSKSPQTKPQNLSFSLHSPFHLSLQIDFLLSKTSPTHLPLHMDAPTSNHQDDQVLPELLTKYMVDMKCEGCVNAVKNKLQTINGVKNVEVDLSNQVVRILGCSSVKIMTEALAQTGRKARLIGQGVPD</sequence>
<comment type="caution">
    <text evidence="2">The sequence shown here is derived from an EMBL/GenBank/DDBJ whole genome shotgun (WGS) entry which is preliminary data.</text>
</comment>
<dbReference type="InterPro" id="IPR006121">
    <property type="entry name" value="HMA_dom"/>
</dbReference>
<dbReference type="InterPro" id="IPR036163">
    <property type="entry name" value="HMA_dom_sf"/>
</dbReference>
<organism evidence="2 3">
    <name type="scientific">Acer saccharum</name>
    <name type="common">Sugar maple</name>
    <dbReference type="NCBI Taxonomy" id="4024"/>
    <lineage>
        <taxon>Eukaryota</taxon>
        <taxon>Viridiplantae</taxon>
        <taxon>Streptophyta</taxon>
        <taxon>Embryophyta</taxon>
        <taxon>Tracheophyta</taxon>
        <taxon>Spermatophyta</taxon>
        <taxon>Magnoliopsida</taxon>
        <taxon>eudicotyledons</taxon>
        <taxon>Gunneridae</taxon>
        <taxon>Pentapetalae</taxon>
        <taxon>rosids</taxon>
        <taxon>malvids</taxon>
        <taxon>Sapindales</taxon>
        <taxon>Sapindaceae</taxon>
        <taxon>Hippocastanoideae</taxon>
        <taxon>Acereae</taxon>
        <taxon>Acer</taxon>
    </lineage>
</organism>
<reference evidence="2" key="2">
    <citation type="submission" date="2023-06" db="EMBL/GenBank/DDBJ databases">
        <authorList>
            <person name="Swenson N.G."/>
            <person name="Wegrzyn J.L."/>
            <person name="Mcevoy S.L."/>
        </authorList>
    </citation>
    <scope>NUCLEOTIDE SEQUENCE</scope>
    <source>
        <strain evidence="2">NS2018</strain>
        <tissue evidence="2">Leaf</tissue>
    </source>
</reference>